<evidence type="ECO:0000256" key="3">
    <source>
        <dbReference type="ARBA" id="ARBA00005464"/>
    </source>
</evidence>
<dbReference type="GO" id="GO:0003755">
    <property type="term" value="F:peptidyl-prolyl cis-trans isomerase activity"/>
    <property type="evidence" value="ECO:0007669"/>
    <property type="project" value="UniProtKB-KW"/>
</dbReference>
<name>C7N2Z8_SLAHD</name>
<dbReference type="PIRSF" id="PIRSF003095">
    <property type="entry name" value="Trigger_factor"/>
    <property type="match status" value="1"/>
</dbReference>
<sequence length="430" mass="48360">MSVEILNSEKIMNGQKMRVKLRVSADEKAEIVQESLEALAEMARLPKDEKLRSELEKQVGADRLASAISLSVAQNCATKPVNDLKLHILFDPELVGESIPGVFAEGPEEFSVDMVLCPEMELSSYEPVHIKVNSLEVTDAMVDAQVAQVLEMASTYEPTDEPVAEGRVIQVEMETQINGKPATGLSGKNMPLNLDPTMVPKELIERATGMVKGEEREFEFSMLNPQTPAARPDLFHVKLKVLDIREKKTPELTDELVATTISPLDGTVEKFREHVREDMKAELDRRNEQQTAQQLDSELAKRLQGSISDMLLQRAGQDAMANMQQSLAQQGMNMQQYMQQMGMEQQQFQMMMMVQARESLRQGFALDALARHLKLELTDEDIEAALHQMSPGNEQAMRANFDKNDAWFLVNDIAMRMKAHNWLAENSTID</sequence>
<dbReference type="GO" id="GO:0005737">
    <property type="term" value="C:cytoplasm"/>
    <property type="evidence" value="ECO:0007669"/>
    <property type="project" value="UniProtKB-SubCell"/>
</dbReference>
<dbReference type="GO" id="GO:0006457">
    <property type="term" value="P:protein folding"/>
    <property type="evidence" value="ECO:0007669"/>
    <property type="project" value="InterPro"/>
</dbReference>
<comment type="catalytic activity">
    <reaction evidence="1">
        <text>[protein]-peptidylproline (omega=180) = [protein]-peptidylproline (omega=0)</text>
        <dbReference type="Rhea" id="RHEA:16237"/>
        <dbReference type="Rhea" id="RHEA-COMP:10747"/>
        <dbReference type="Rhea" id="RHEA-COMP:10748"/>
        <dbReference type="ChEBI" id="CHEBI:83833"/>
        <dbReference type="ChEBI" id="CHEBI:83834"/>
        <dbReference type="EC" id="5.2.1.8"/>
    </reaction>
</comment>
<dbReference type="SUPFAM" id="SSF109998">
    <property type="entry name" value="Triger factor/SurA peptide-binding domain-like"/>
    <property type="match status" value="1"/>
</dbReference>
<dbReference type="EMBL" id="CP001684">
    <property type="protein sequence ID" value="ACV21519.1"/>
    <property type="molecule type" value="Genomic_DNA"/>
</dbReference>
<evidence type="ECO:0000256" key="8">
    <source>
        <dbReference type="ARBA" id="ARBA00023186"/>
    </source>
</evidence>
<reference evidence="14 15" key="1">
    <citation type="journal article" date="2009" name="Stand. Genomic Sci.">
        <title>Complete genome sequence of Slackia heliotrinireducens type strain (RHS 1).</title>
        <authorList>
            <person name="Pukall R."/>
            <person name="Lapidus A."/>
            <person name="Nolan M."/>
            <person name="Copeland A."/>
            <person name="Glavina Del Rio T."/>
            <person name="Lucas S."/>
            <person name="Chen F."/>
            <person name="Tice H."/>
            <person name="Cheng J.F."/>
            <person name="Chertkov O."/>
            <person name="Bruce D."/>
            <person name="Goodwin L."/>
            <person name="Kuske C."/>
            <person name="Brettin T."/>
            <person name="Detter J.C."/>
            <person name="Han C."/>
            <person name="Pitluck S."/>
            <person name="Pati A."/>
            <person name="Mavrommatis K."/>
            <person name="Ivanova N."/>
            <person name="Ovchinnikova G."/>
            <person name="Chen A."/>
            <person name="Palaniappan K."/>
            <person name="Schneider S."/>
            <person name="Rohde M."/>
            <person name="Chain P."/>
            <person name="D'haeseleer P."/>
            <person name="Goker M."/>
            <person name="Bristow J."/>
            <person name="Eisen J.A."/>
            <person name="Markowitz V."/>
            <person name="Kyrpides N.C."/>
            <person name="Klenk H.P."/>
            <person name="Hugenholtz P."/>
        </authorList>
    </citation>
    <scope>NUCLEOTIDE SEQUENCE [LARGE SCALE GENOMIC DNA]</scope>
    <source>
        <strain evidence="15">ATCC 29202 / DSM 20476 / NCTC 11029 / RHS 1</strain>
    </source>
</reference>
<dbReference type="InterPro" id="IPR008880">
    <property type="entry name" value="Trigger_fac_C"/>
</dbReference>
<keyword evidence="10" id="KW-0131">Cell cycle</keyword>
<evidence type="ECO:0000256" key="6">
    <source>
        <dbReference type="ARBA" id="ARBA00022618"/>
    </source>
</evidence>
<dbReference type="EC" id="5.2.1.8" evidence="4"/>
<dbReference type="GO" id="GO:0051301">
    <property type="term" value="P:cell division"/>
    <property type="evidence" value="ECO:0007669"/>
    <property type="project" value="UniProtKB-KW"/>
</dbReference>
<dbReference type="InterPro" id="IPR008881">
    <property type="entry name" value="Trigger_fac_ribosome-bd_bac"/>
</dbReference>
<evidence type="ECO:0000256" key="9">
    <source>
        <dbReference type="ARBA" id="ARBA00023235"/>
    </source>
</evidence>
<evidence type="ECO:0000256" key="11">
    <source>
        <dbReference type="ARBA" id="ARBA00029986"/>
    </source>
</evidence>
<evidence type="ECO:0000259" key="12">
    <source>
        <dbReference type="Pfam" id="PF05697"/>
    </source>
</evidence>
<evidence type="ECO:0000259" key="13">
    <source>
        <dbReference type="Pfam" id="PF05698"/>
    </source>
</evidence>
<evidence type="ECO:0000256" key="2">
    <source>
        <dbReference type="ARBA" id="ARBA00004496"/>
    </source>
</evidence>
<dbReference type="InterPro" id="IPR005215">
    <property type="entry name" value="Trig_fac"/>
</dbReference>
<keyword evidence="8" id="KW-0143">Chaperone</keyword>
<dbReference type="InterPro" id="IPR037041">
    <property type="entry name" value="Trigger_fac_C_sf"/>
</dbReference>
<evidence type="ECO:0000256" key="5">
    <source>
        <dbReference type="ARBA" id="ARBA00016902"/>
    </source>
</evidence>
<dbReference type="AlphaFoldDB" id="C7N2Z8"/>
<dbReference type="KEGG" id="shi:Shel_04590"/>
<gene>
    <name evidence="14" type="ordered locus">Shel_04590</name>
</gene>
<dbReference type="eggNOG" id="COG0544">
    <property type="taxonomic scope" value="Bacteria"/>
</dbReference>
<dbReference type="Pfam" id="PF05697">
    <property type="entry name" value="Trigger_N"/>
    <property type="match status" value="1"/>
</dbReference>
<evidence type="ECO:0000313" key="14">
    <source>
        <dbReference type="EMBL" id="ACV21519.1"/>
    </source>
</evidence>
<keyword evidence="7" id="KW-0697">Rotamase</keyword>
<comment type="subcellular location">
    <subcellularLocation>
        <location evidence="2">Cytoplasm</location>
    </subcellularLocation>
</comment>
<evidence type="ECO:0000256" key="7">
    <source>
        <dbReference type="ARBA" id="ARBA00023110"/>
    </source>
</evidence>
<evidence type="ECO:0000313" key="15">
    <source>
        <dbReference type="Proteomes" id="UP000002026"/>
    </source>
</evidence>
<feature type="domain" description="Trigger factor C-terminal" evidence="13">
    <location>
        <begin position="267"/>
        <end position="424"/>
    </location>
</feature>
<proteinExistence type="inferred from homology"/>
<evidence type="ECO:0000256" key="4">
    <source>
        <dbReference type="ARBA" id="ARBA00013194"/>
    </source>
</evidence>
<dbReference type="GO" id="GO:0015031">
    <property type="term" value="P:protein transport"/>
    <property type="evidence" value="ECO:0007669"/>
    <property type="project" value="InterPro"/>
</dbReference>
<keyword evidence="6" id="KW-0132">Cell division</keyword>
<dbReference type="RefSeq" id="WP_012797625.1">
    <property type="nucleotide sequence ID" value="NC_013165.1"/>
</dbReference>
<dbReference type="Proteomes" id="UP000002026">
    <property type="component" value="Chromosome"/>
</dbReference>
<keyword evidence="15" id="KW-1185">Reference proteome</keyword>
<dbReference type="STRING" id="471855.Shel_04590"/>
<accession>C7N2Z8</accession>
<comment type="similarity">
    <text evidence="3">Belongs to the FKBP-type PPIase family. Tig subfamily.</text>
</comment>
<keyword evidence="9 14" id="KW-0413">Isomerase</keyword>
<dbReference type="SUPFAM" id="SSF54534">
    <property type="entry name" value="FKBP-like"/>
    <property type="match status" value="1"/>
</dbReference>
<evidence type="ECO:0000256" key="10">
    <source>
        <dbReference type="ARBA" id="ARBA00023306"/>
    </source>
</evidence>
<protein>
    <recommendedName>
        <fullName evidence="5">Trigger factor</fullName>
        <ecNumber evidence="4">5.2.1.8</ecNumber>
    </recommendedName>
    <alternativeName>
        <fullName evidence="11">PPIase</fullName>
    </alternativeName>
</protein>
<dbReference type="Pfam" id="PF05698">
    <property type="entry name" value="Trigger_C"/>
    <property type="match status" value="1"/>
</dbReference>
<dbReference type="Gene3D" id="3.10.50.40">
    <property type="match status" value="1"/>
</dbReference>
<dbReference type="InterPro" id="IPR027304">
    <property type="entry name" value="Trigger_fact/SurA_dom_sf"/>
</dbReference>
<dbReference type="Gene3D" id="1.10.3120.10">
    <property type="entry name" value="Trigger factor, C-terminal domain"/>
    <property type="match status" value="1"/>
</dbReference>
<dbReference type="HOGENOM" id="CLU_637600_0_0_11"/>
<organism evidence="14 15">
    <name type="scientific">Slackia heliotrinireducens (strain ATCC 29202 / DSM 20476 / NCTC 11029 / RHS 1)</name>
    <name type="common">Peptococcus heliotrinreducens</name>
    <dbReference type="NCBI Taxonomy" id="471855"/>
    <lineage>
        <taxon>Bacteria</taxon>
        <taxon>Bacillati</taxon>
        <taxon>Actinomycetota</taxon>
        <taxon>Coriobacteriia</taxon>
        <taxon>Eggerthellales</taxon>
        <taxon>Eggerthellaceae</taxon>
        <taxon>Slackia</taxon>
    </lineage>
</organism>
<evidence type="ECO:0000256" key="1">
    <source>
        <dbReference type="ARBA" id="ARBA00000971"/>
    </source>
</evidence>
<dbReference type="InterPro" id="IPR046357">
    <property type="entry name" value="PPIase_dom_sf"/>
</dbReference>
<feature type="domain" description="Trigger factor ribosome-binding bacterial" evidence="12">
    <location>
        <begin position="8"/>
        <end position="148"/>
    </location>
</feature>